<keyword evidence="1" id="KW-0472">Membrane</keyword>
<dbReference type="RefSeq" id="WP_040133808.1">
    <property type="nucleotide sequence ID" value="NZ_CP007794.1"/>
</dbReference>
<feature type="transmembrane region" description="Helical" evidence="1">
    <location>
        <begin position="66"/>
        <end position="93"/>
    </location>
</feature>
<organism evidence="3 4">
    <name type="scientific">Azospirillum argentinense</name>
    <dbReference type="NCBI Taxonomy" id="2970906"/>
    <lineage>
        <taxon>Bacteria</taxon>
        <taxon>Pseudomonadati</taxon>
        <taxon>Pseudomonadota</taxon>
        <taxon>Alphaproteobacteria</taxon>
        <taxon>Rhodospirillales</taxon>
        <taxon>Azospirillaceae</taxon>
        <taxon>Azospirillum</taxon>
    </lineage>
</organism>
<accession>A0A060DK16</accession>
<proteinExistence type="predicted"/>
<dbReference type="Gene3D" id="1.10.287.70">
    <property type="match status" value="1"/>
</dbReference>
<feature type="transmembrane region" description="Helical" evidence="1">
    <location>
        <begin position="6"/>
        <end position="28"/>
    </location>
</feature>
<evidence type="ECO:0000313" key="3">
    <source>
        <dbReference type="EMBL" id="AIB13267.1"/>
    </source>
</evidence>
<dbReference type="KEGG" id="abq:ABAZ39_14995"/>
<dbReference type="Proteomes" id="UP000027186">
    <property type="component" value="Plasmid AbAZ39_p1"/>
</dbReference>
<feature type="domain" description="Potassium channel" evidence="2">
    <location>
        <begin position="97"/>
        <end position="166"/>
    </location>
</feature>
<name>A0A060DK16_9PROT</name>
<evidence type="ECO:0000313" key="4">
    <source>
        <dbReference type="Proteomes" id="UP000027186"/>
    </source>
</evidence>
<keyword evidence="1" id="KW-1133">Transmembrane helix</keyword>
<dbReference type="InterPro" id="IPR013099">
    <property type="entry name" value="K_chnl_dom"/>
</dbReference>
<reference evidence="3 4" key="1">
    <citation type="journal article" date="2014" name="Genome Announc.">
        <title>Complete Genome Sequence of the Model Rhizosphere Strain Azospirillum brasilense Az39, Successfully Applied in Agriculture.</title>
        <authorList>
            <person name="Rivera D."/>
            <person name="Revale S."/>
            <person name="Molina R."/>
            <person name="Gualpa J."/>
            <person name="Puente M."/>
            <person name="Maroniche G."/>
            <person name="Paris G."/>
            <person name="Baker D."/>
            <person name="Clavijo B."/>
            <person name="McLay K."/>
            <person name="Spaepen S."/>
            <person name="Perticari A."/>
            <person name="Vazquez M."/>
            <person name="Wisniewski-Dye F."/>
            <person name="Watkins C."/>
            <person name="Martinez-Abarca F."/>
            <person name="Vanderleyden J."/>
            <person name="Cassan F."/>
        </authorList>
    </citation>
    <scope>NUCLEOTIDE SEQUENCE [LARGE SCALE GENOMIC DNA]</scope>
    <source>
        <strain evidence="3 4">Az39</strain>
        <plasmid evidence="3">AbAZ39_p1</plasmid>
    </source>
</reference>
<dbReference type="AlphaFoldDB" id="A0A060DK16"/>
<geneLocation type="plasmid" evidence="3 4">
    <name>AbAZ39_p1</name>
</geneLocation>
<dbReference type="SUPFAM" id="SSF81324">
    <property type="entry name" value="Voltage-gated potassium channels"/>
    <property type="match status" value="1"/>
</dbReference>
<protein>
    <submittedName>
        <fullName evidence="3">Membrane protein</fullName>
    </submittedName>
</protein>
<sequence length="388" mass="42729">MMGRLEQGLGILLILTILLDVFLTVLYARIGTSIVGFRVERLIWASFVKASKVLGSRQFGPRQGAVLSFCGPVILVLLVGVWALGLTLGAALIMHPELGTSIRATNGETPTDFVTAMYAGGTSMAIVGASDFTPHTSPTRLLFLFNSLIGMSVMSLTLTYLMQVYTALQRRNVLAMNIHFLSGCTGDAAELLARLGPEGQFSGGYTNLSELGVEMTQTKEAHHFYPVLFYFRFSDPYHSVSRSTLVALDTVSLIKSALDDQKHRWLKEAGAVTQLREASMMLLTSLENTFLPHGAPDREAQPDQQTRDLWRARYHAARQRLRQAGIQITADGQAGAEVYISCRMQWDHHITNLAPAMAYSMEEIDAAMNGLGSKDRPNDPRPRLHIAE</sequence>
<keyword evidence="3" id="KW-0614">Plasmid</keyword>
<evidence type="ECO:0000256" key="1">
    <source>
        <dbReference type="SAM" id="Phobius"/>
    </source>
</evidence>
<dbReference type="EMBL" id="CP007794">
    <property type="protein sequence ID" value="AIB13267.1"/>
    <property type="molecule type" value="Genomic_DNA"/>
</dbReference>
<keyword evidence="1" id="KW-0812">Transmembrane</keyword>
<evidence type="ECO:0000259" key="2">
    <source>
        <dbReference type="Pfam" id="PF07885"/>
    </source>
</evidence>
<feature type="transmembrane region" description="Helical" evidence="1">
    <location>
        <begin position="141"/>
        <end position="162"/>
    </location>
</feature>
<gene>
    <name evidence="3" type="ORF">ABAZ39_14995</name>
</gene>
<dbReference type="Pfam" id="PF07885">
    <property type="entry name" value="Ion_trans_2"/>
    <property type="match status" value="1"/>
</dbReference>